<dbReference type="Gene3D" id="3.30.2090.10">
    <property type="entry name" value="Multidrug efflux transporter AcrB TolC docking domain, DN and DC subdomains"/>
    <property type="match status" value="2"/>
</dbReference>
<feature type="transmembrane region" description="Helical" evidence="8">
    <location>
        <begin position="527"/>
        <end position="545"/>
    </location>
</feature>
<feature type="transmembrane region" description="Helical" evidence="8">
    <location>
        <begin position="995"/>
        <end position="1016"/>
    </location>
</feature>
<evidence type="ECO:0000256" key="2">
    <source>
        <dbReference type="ARBA" id="ARBA00010942"/>
    </source>
</evidence>
<keyword evidence="7 8" id="KW-0472">Membrane</keyword>
<feature type="transmembrane region" description="Helical" evidence="8">
    <location>
        <begin position="914"/>
        <end position="935"/>
    </location>
</feature>
<feature type="transmembrane region" description="Helical" evidence="8">
    <location>
        <begin position="888"/>
        <end position="908"/>
    </location>
</feature>
<feature type="transmembrane region" description="Helical" evidence="8">
    <location>
        <begin position="432"/>
        <end position="453"/>
    </location>
</feature>
<dbReference type="InterPro" id="IPR001036">
    <property type="entry name" value="Acrflvin-R"/>
</dbReference>
<comment type="subcellular location">
    <subcellularLocation>
        <location evidence="1">Cell membrane</location>
        <topology evidence="1">Multi-pass membrane protein</topology>
    </subcellularLocation>
</comment>
<comment type="caution">
    <text evidence="9">The sequence shown here is derived from an EMBL/GenBank/DDBJ whole genome shotgun (WGS) entry which is preliminary data.</text>
</comment>
<feature type="transmembrane region" description="Helical" evidence="8">
    <location>
        <begin position="363"/>
        <end position="383"/>
    </location>
</feature>
<dbReference type="Gene3D" id="3.30.70.1320">
    <property type="entry name" value="Multidrug efflux transporter AcrB pore domain like"/>
    <property type="match status" value="1"/>
</dbReference>
<keyword evidence="3" id="KW-0813">Transport</keyword>
<keyword evidence="6 8" id="KW-1133">Transmembrane helix</keyword>
<dbReference type="Gene3D" id="3.30.70.1440">
    <property type="entry name" value="Multidrug efflux transporter AcrB pore domain"/>
    <property type="match status" value="1"/>
</dbReference>
<proteinExistence type="inferred from homology"/>
<evidence type="ECO:0000256" key="6">
    <source>
        <dbReference type="ARBA" id="ARBA00022989"/>
    </source>
</evidence>
<evidence type="ECO:0000256" key="7">
    <source>
        <dbReference type="ARBA" id="ARBA00023136"/>
    </source>
</evidence>
<keyword evidence="10" id="KW-1185">Reference proteome</keyword>
<protein>
    <submittedName>
        <fullName evidence="9">Efflux RND transporter permease subunit</fullName>
    </submittedName>
</protein>
<accession>A0A847SGD0</accession>
<evidence type="ECO:0000256" key="3">
    <source>
        <dbReference type="ARBA" id="ARBA00022448"/>
    </source>
</evidence>
<evidence type="ECO:0000256" key="5">
    <source>
        <dbReference type="ARBA" id="ARBA00022692"/>
    </source>
</evidence>
<dbReference type="SUPFAM" id="SSF82714">
    <property type="entry name" value="Multidrug efflux transporter AcrB TolC docking domain, DN and DC subdomains"/>
    <property type="match status" value="2"/>
</dbReference>
<sequence length="1033" mass="114206">MMNLIYITIRKRWLLIGFFIMLALFGYYSWKQLSIEAYPDIADVSAQIITQVPGLAAEEMEQQITVPVERVLNGLPGMSVMRSKSTFGLSIVTVVFQDGYEDYWARQRINERLNALTLPYGAKPGLDPLTSPIGEIYRYVIESKGHDLRELTDLQNWVIIPRLKQEAGVTNVTNFGGITTQYQVELDPARLEQYQLSLGDVQAAITNNNANAGGSILNQGDLGYVIRGIGLVKTLEALGDLVIKTNKGVPILLKDVGELRYGNLERKSILGFTDREVDYNESIEGVVQLLKGQNPTLVLQGVHNAIDDLNNHLLPEGVRIRPYMDRTDLVNTTLNTVSHTLIEGMMLVIIVLIVFLGSWRGALIVAITIPLALLIAFILMYFTNIPANLLSLGAIDFGIIVDGAIVMMETILKKREENELAPLDERSIAQRAALVGKPVLFATIIIITAYLPLFAFERVERKLFTPMAFTVSYALAGALIVAMLLIPGLAYSVYRKPRKLYHNKWLEKLSVAYLARTRKIMQKPKRVLWPLGIVLISAAILSATVGKDFLPSLDEGSIWLQIQLPTGISLQKSKEMSDSLRMVTLKHKEITYMMVHAGRNDDGTDPWSASHFECSVGLRPYKEWPKGKTKADLIEELAADYAAMPGYNVGFSQPMIDNVMDRISGAHSELVVKVYGDDFAETRRIAQQVLQSLKKIKGAVDLSIDQEPPLPQLQIKIDRAALAQYGLNVSTVSELVEVAIGGKPVSQLFTGNKVYDITCRYKEDSRNTPEKIANLMLASPTGARIPLSQVAAISTTTGEGIITREMNKRHLTVKLNLRNVDLSSFMEQARHSIEKDISYDHGKYRIVWGGQFENQKRAYAKLAVVVPVTLLFMFLLLYGAFGRFRQAGLILSIVPLALFGGMLALNIRGMTLNVSSAVGFIALFGVAIQNGVIMISNFNELRIQGATLLEAVIAGAANRFRPILMTATVAILGLLPASLATGIGSDVQRPLATVVVYGLLAATVITLFVLPALYYLSESKWGATDYQQKDEKK</sequence>
<name>A0A847SGD0_9BACT</name>
<reference evidence="9 10" key="1">
    <citation type="submission" date="2020-04" db="EMBL/GenBank/DDBJ databases">
        <authorList>
            <person name="Yin C."/>
        </authorList>
    </citation>
    <scope>NUCLEOTIDE SEQUENCE [LARGE SCALE GENOMIC DNA]</scope>
    <source>
        <strain evidence="9 10">Ak56</strain>
    </source>
</reference>
<evidence type="ECO:0000256" key="4">
    <source>
        <dbReference type="ARBA" id="ARBA00022475"/>
    </source>
</evidence>
<feature type="transmembrane region" description="Helical" evidence="8">
    <location>
        <begin position="473"/>
        <end position="494"/>
    </location>
</feature>
<comment type="similarity">
    <text evidence="2">Belongs to the resistance-nodulation-cell division (RND) (TC 2.A.6) family.</text>
</comment>
<gene>
    <name evidence="9" type="ORF">HGH91_05480</name>
</gene>
<keyword evidence="5 8" id="KW-0812">Transmembrane</keyword>
<dbReference type="Gene3D" id="1.20.1640.10">
    <property type="entry name" value="Multidrug efflux transporter AcrB transmembrane domain"/>
    <property type="match status" value="2"/>
</dbReference>
<feature type="transmembrane region" description="Helical" evidence="8">
    <location>
        <begin position="963"/>
        <end position="983"/>
    </location>
</feature>
<dbReference type="NCBIfam" id="TIGR00914">
    <property type="entry name" value="2A0601"/>
    <property type="match status" value="1"/>
</dbReference>
<dbReference type="EMBL" id="JABAHZ010000001">
    <property type="protein sequence ID" value="NLR78065.1"/>
    <property type="molecule type" value="Genomic_DNA"/>
</dbReference>
<evidence type="ECO:0000313" key="9">
    <source>
        <dbReference type="EMBL" id="NLR78065.1"/>
    </source>
</evidence>
<dbReference type="RefSeq" id="WP_168737419.1">
    <property type="nucleotide sequence ID" value="NZ_JABAHZ010000001.1"/>
</dbReference>
<keyword evidence="4" id="KW-1003">Cell membrane</keyword>
<feature type="transmembrane region" description="Helical" evidence="8">
    <location>
        <begin position="389"/>
        <end position="412"/>
    </location>
</feature>
<dbReference type="GO" id="GO:0042910">
    <property type="term" value="F:xenobiotic transmembrane transporter activity"/>
    <property type="evidence" value="ECO:0007669"/>
    <property type="project" value="TreeGrafter"/>
</dbReference>
<dbReference type="Proteomes" id="UP000552864">
    <property type="component" value="Unassembled WGS sequence"/>
</dbReference>
<dbReference type="SUPFAM" id="SSF82693">
    <property type="entry name" value="Multidrug efflux transporter AcrB pore domain, PN1, PN2, PC1 and PC2 subdomains"/>
    <property type="match status" value="3"/>
</dbReference>
<dbReference type="GO" id="GO:0008324">
    <property type="term" value="F:monoatomic cation transmembrane transporter activity"/>
    <property type="evidence" value="ECO:0007669"/>
    <property type="project" value="InterPro"/>
</dbReference>
<dbReference type="PANTHER" id="PTHR32063">
    <property type="match status" value="1"/>
</dbReference>
<evidence type="ECO:0000256" key="8">
    <source>
        <dbReference type="SAM" id="Phobius"/>
    </source>
</evidence>
<evidence type="ECO:0000313" key="10">
    <source>
        <dbReference type="Proteomes" id="UP000552864"/>
    </source>
</evidence>
<organism evidence="9 10">
    <name type="scientific">Chitinophaga eiseniae</name>
    <dbReference type="NCBI Taxonomy" id="634771"/>
    <lineage>
        <taxon>Bacteria</taxon>
        <taxon>Pseudomonadati</taxon>
        <taxon>Bacteroidota</taxon>
        <taxon>Chitinophagia</taxon>
        <taxon>Chitinophagales</taxon>
        <taxon>Chitinophagaceae</taxon>
        <taxon>Chitinophaga</taxon>
    </lineage>
</organism>
<dbReference type="InterPro" id="IPR027463">
    <property type="entry name" value="AcrB_DN_DC_subdom"/>
</dbReference>
<dbReference type="SUPFAM" id="SSF82866">
    <property type="entry name" value="Multidrug efflux transporter AcrB transmembrane domain"/>
    <property type="match status" value="2"/>
</dbReference>
<dbReference type="PRINTS" id="PR00702">
    <property type="entry name" value="ACRIFLAVINRP"/>
</dbReference>
<dbReference type="Gene3D" id="3.30.70.1430">
    <property type="entry name" value="Multidrug efflux transporter AcrB pore domain"/>
    <property type="match status" value="2"/>
</dbReference>
<feature type="transmembrane region" description="Helical" evidence="8">
    <location>
        <begin position="862"/>
        <end position="881"/>
    </location>
</feature>
<feature type="transmembrane region" description="Helical" evidence="8">
    <location>
        <begin position="12"/>
        <end position="30"/>
    </location>
</feature>
<dbReference type="PANTHER" id="PTHR32063:SF17">
    <property type="entry name" value="CATION EFFLUX SYSTEM PROTEIN"/>
    <property type="match status" value="1"/>
</dbReference>
<dbReference type="InterPro" id="IPR004763">
    <property type="entry name" value="CusA-like"/>
</dbReference>
<dbReference type="GO" id="GO:0005886">
    <property type="term" value="C:plasma membrane"/>
    <property type="evidence" value="ECO:0007669"/>
    <property type="project" value="UniProtKB-SubCell"/>
</dbReference>
<evidence type="ECO:0000256" key="1">
    <source>
        <dbReference type="ARBA" id="ARBA00004651"/>
    </source>
</evidence>
<dbReference type="Pfam" id="PF00873">
    <property type="entry name" value="ACR_tran"/>
    <property type="match status" value="1"/>
</dbReference>
<dbReference type="AlphaFoldDB" id="A0A847SGD0"/>
<feature type="transmembrane region" description="Helical" evidence="8">
    <location>
        <begin position="337"/>
        <end position="356"/>
    </location>
</feature>